<dbReference type="EMBL" id="KN726692">
    <property type="protein sequence ID" value="KIH67455.1"/>
    <property type="molecule type" value="Genomic_DNA"/>
</dbReference>
<dbReference type="AlphaFoldDB" id="A0A0C2H131"/>
<keyword evidence="6" id="KW-0378">Hydrolase</keyword>
<comment type="similarity">
    <text evidence="3">Belongs to the HARBI1 family.</text>
</comment>
<dbReference type="OrthoDB" id="5822669at2759"/>
<dbReference type="Pfam" id="PF13359">
    <property type="entry name" value="DDE_Tnp_4"/>
    <property type="match status" value="1"/>
</dbReference>
<dbReference type="Proteomes" id="UP000054047">
    <property type="component" value="Unassembled WGS sequence"/>
</dbReference>
<evidence type="ECO:0000256" key="1">
    <source>
        <dbReference type="ARBA" id="ARBA00001968"/>
    </source>
</evidence>
<organism evidence="9 10">
    <name type="scientific">Ancylostoma duodenale</name>
    <dbReference type="NCBI Taxonomy" id="51022"/>
    <lineage>
        <taxon>Eukaryota</taxon>
        <taxon>Metazoa</taxon>
        <taxon>Ecdysozoa</taxon>
        <taxon>Nematoda</taxon>
        <taxon>Chromadorea</taxon>
        <taxon>Rhabditida</taxon>
        <taxon>Rhabditina</taxon>
        <taxon>Rhabditomorpha</taxon>
        <taxon>Strongyloidea</taxon>
        <taxon>Ancylostomatidae</taxon>
        <taxon>Ancylostomatinae</taxon>
        <taxon>Ancylostoma</taxon>
    </lineage>
</organism>
<evidence type="ECO:0000259" key="8">
    <source>
        <dbReference type="Pfam" id="PF13359"/>
    </source>
</evidence>
<evidence type="ECO:0000256" key="6">
    <source>
        <dbReference type="ARBA" id="ARBA00022801"/>
    </source>
</evidence>
<keyword evidence="7" id="KW-0539">Nucleus</keyword>
<evidence type="ECO:0000313" key="10">
    <source>
        <dbReference type="Proteomes" id="UP000054047"/>
    </source>
</evidence>
<keyword evidence="4" id="KW-0540">Nuclease</keyword>
<comment type="cofactor">
    <cofactor evidence="1">
        <name>a divalent metal cation</name>
        <dbReference type="ChEBI" id="CHEBI:60240"/>
    </cofactor>
</comment>
<name>A0A0C2H131_9BILA</name>
<evidence type="ECO:0000313" key="9">
    <source>
        <dbReference type="EMBL" id="KIH67455.1"/>
    </source>
</evidence>
<reference evidence="9 10" key="1">
    <citation type="submission" date="2013-12" db="EMBL/GenBank/DDBJ databases">
        <title>Draft genome of the parsitic nematode Ancylostoma duodenale.</title>
        <authorList>
            <person name="Mitreva M."/>
        </authorList>
    </citation>
    <scope>NUCLEOTIDE SEQUENCE [LARGE SCALE GENOMIC DNA]</scope>
    <source>
        <strain evidence="9 10">Zhejiang</strain>
    </source>
</reference>
<dbReference type="InterPro" id="IPR045249">
    <property type="entry name" value="HARBI1-like"/>
</dbReference>
<evidence type="ECO:0000256" key="4">
    <source>
        <dbReference type="ARBA" id="ARBA00022722"/>
    </source>
</evidence>
<feature type="domain" description="DDE Tnp4" evidence="8">
    <location>
        <begin position="118"/>
        <end position="264"/>
    </location>
</feature>
<dbReference type="GO" id="GO:0004518">
    <property type="term" value="F:nuclease activity"/>
    <property type="evidence" value="ECO:0007669"/>
    <property type="project" value="UniProtKB-KW"/>
</dbReference>
<evidence type="ECO:0000256" key="3">
    <source>
        <dbReference type="ARBA" id="ARBA00006958"/>
    </source>
</evidence>
<dbReference type="GO" id="GO:0046872">
    <property type="term" value="F:metal ion binding"/>
    <property type="evidence" value="ECO:0007669"/>
    <property type="project" value="UniProtKB-KW"/>
</dbReference>
<keyword evidence="5" id="KW-0479">Metal-binding</keyword>
<gene>
    <name evidence="9" type="ORF">ANCDUO_02214</name>
</gene>
<keyword evidence="10" id="KW-1185">Reference proteome</keyword>
<evidence type="ECO:0000256" key="5">
    <source>
        <dbReference type="ARBA" id="ARBA00022723"/>
    </source>
</evidence>
<dbReference type="GO" id="GO:0005634">
    <property type="term" value="C:nucleus"/>
    <property type="evidence" value="ECO:0007669"/>
    <property type="project" value="UniProtKB-SubCell"/>
</dbReference>
<evidence type="ECO:0000256" key="2">
    <source>
        <dbReference type="ARBA" id="ARBA00004123"/>
    </source>
</evidence>
<evidence type="ECO:0000256" key="7">
    <source>
        <dbReference type="ARBA" id="ARBA00023242"/>
    </source>
</evidence>
<protein>
    <submittedName>
        <fullName evidence="9">Transposase, IS4 family</fullName>
    </submittedName>
</protein>
<sequence length="286" mass="32627">MIPLFMLKVPVRRPNLNNQRLHQICLFHENQDILRSKYRVVIELRYLATNAHQTVLADNIGAYQKIVSNAMEDFVTALNHPSIVGKFLSCRLNNVSYCRRKANDFARKGLLSNIIGAIDGSLVPILQSPYSGWEYWCRKGFCALNVVAVVDARGRFMYILGSVHDSTVYNLGKIHNAFTERSVPSGFCLIGDSGFANNNEIVTLFRNPQTRSQRRFNETHKKMRVIVECVFGDCKERFKNLEITTRLEPDKATQVVMACAVLHNIYTRHNDIIATWYNAPSGQRIS</sequence>
<comment type="subcellular location">
    <subcellularLocation>
        <location evidence="2">Nucleus</location>
    </subcellularLocation>
</comment>
<proteinExistence type="inferred from homology"/>
<dbReference type="PANTHER" id="PTHR22930:SF289">
    <property type="entry name" value="DDE TNP4 DOMAIN-CONTAINING PROTEIN-RELATED"/>
    <property type="match status" value="1"/>
</dbReference>
<dbReference type="InterPro" id="IPR027806">
    <property type="entry name" value="HARBI1_dom"/>
</dbReference>
<accession>A0A0C2H131</accession>
<dbReference type="GO" id="GO:0016787">
    <property type="term" value="F:hydrolase activity"/>
    <property type="evidence" value="ECO:0007669"/>
    <property type="project" value="UniProtKB-KW"/>
</dbReference>
<dbReference type="PANTHER" id="PTHR22930">
    <property type="match status" value="1"/>
</dbReference>